<dbReference type="Proteomes" id="UP000501690">
    <property type="component" value="Linkage Group LG6"/>
</dbReference>
<keyword evidence="3" id="KW-1185">Reference proteome</keyword>
<sequence length="143" mass="15797">MKVARTNHHTGTVAAAKQQQKHERSTNITVTQICTESNLSATHPHIISMLPSPSRVHLHATTTTIEDATSPPSFPLQLRRELHLCTSNQIRDHHGSSEDVSFIATANQKSGSSNHASTHKRCEFIHHSFVLHLAGSTHRESFA</sequence>
<accession>A0A4D6M650</accession>
<dbReference type="AlphaFoldDB" id="A0A4D6M650"/>
<feature type="region of interest" description="Disordered" evidence="1">
    <location>
        <begin position="1"/>
        <end position="27"/>
    </location>
</feature>
<name>A0A4D6M650_VIGUN</name>
<protein>
    <submittedName>
        <fullName evidence="2">Uncharacterized protein</fullName>
    </submittedName>
</protein>
<proteinExistence type="predicted"/>
<reference evidence="2 3" key="1">
    <citation type="submission" date="2019-04" db="EMBL/GenBank/DDBJ databases">
        <title>An improved genome assembly and genetic linkage map for asparagus bean, Vigna unguiculata ssp. sesquipedialis.</title>
        <authorList>
            <person name="Xia Q."/>
            <person name="Zhang R."/>
            <person name="Dong Y."/>
        </authorList>
    </citation>
    <scope>NUCLEOTIDE SEQUENCE [LARGE SCALE GENOMIC DNA]</scope>
    <source>
        <tissue evidence="2">Leaf</tissue>
    </source>
</reference>
<dbReference type="EMBL" id="CP039350">
    <property type="protein sequence ID" value="QCD96337.1"/>
    <property type="molecule type" value="Genomic_DNA"/>
</dbReference>
<gene>
    <name evidence="2" type="ORF">DEO72_LG6g1039</name>
</gene>
<evidence type="ECO:0000256" key="1">
    <source>
        <dbReference type="SAM" id="MobiDB-lite"/>
    </source>
</evidence>
<evidence type="ECO:0000313" key="3">
    <source>
        <dbReference type="Proteomes" id="UP000501690"/>
    </source>
</evidence>
<organism evidence="2 3">
    <name type="scientific">Vigna unguiculata</name>
    <name type="common">Cowpea</name>
    <dbReference type="NCBI Taxonomy" id="3917"/>
    <lineage>
        <taxon>Eukaryota</taxon>
        <taxon>Viridiplantae</taxon>
        <taxon>Streptophyta</taxon>
        <taxon>Embryophyta</taxon>
        <taxon>Tracheophyta</taxon>
        <taxon>Spermatophyta</taxon>
        <taxon>Magnoliopsida</taxon>
        <taxon>eudicotyledons</taxon>
        <taxon>Gunneridae</taxon>
        <taxon>Pentapetalae</taxon>
        <taxon>rosids</taxon>
        <taxon>fabids</taxon>
        <taxon>Fabales</taxon>
        <taxon>Fabaceae</taxon>
        <taxon>Papilionoideae</taxon>
        <taxon>50 kb inversion clade</taxon>
        <taxon>NPAAA clade</taxon>
        <taxon>indigoferoid/millettioid clade</taxon>
        <taxon>Phaseoleae</taxon>
        <taxon>Vigna</taxon>
    </lineage>
</organism>
<evidence type="ECO:0000313" key="2">
    <source>
        <dbReference type="EMBL" id="QCD96337.1"/>
    </source>
</evidence>